<gene>
    <name evidence="1" type="ORF">L1987_72729</name>
</gene>
<sequence length="134" mass="14863">MPLKHYRESLKAGAEKDGVKTREFCKWCSSVIKGSEVNSHSCLFKIAAEMASLKISNGECRYCNCIVRHTKESPCNERLISLLGAALRGTCSETLKCWITTELLGTTVAVVPENEMIKDQELVEKIKAALKLAE</sequence>
<protein>
    <submittedName>
        <fullName evidence="1">Uncharacterized protein</fullName>
    </submittedName>
</protein>
<reference evidence="2" key="1">
    <citation type="journal article" date="2022" name="Mol. Ecol. Resour.">
        <title>The genomes of chicory, endive, great burdock and yacon provide insights into Asteraceae palaeo-polyploidization history and plant inulin production.</title>
        <authorList>
            <person name="Fan W."/>
            <person name="Wang S."/>
            <person name="Wang H."/>
            <person name="Wang A."/>
            <person name="Jiang F."/>
            <person name="Liu H."/>
            <person name="Zhao H."/>
            <person name="Xu D."/>
            <person name="Zhang Y."/>
        </authorList>
    </citation>
    <scope>NUCLEOTIDE SEQUENCE [LARGE SCALE GENOMIC DNA]</scope>
    <source>
        <strain evidence="2">cv. Yunnan</strain>
    </source>
</reference>
<name>A0ACB9AVM4_9ASTR</name>
<reference evidence="1 2" key="2">
    <citation type="journal article" date="2022" name="Mol. Ecol. Resour.">
        <title>The genomes of chicory, endive, great burdock and yacon provide insights into Asteraceae paleo-polyploidization history and plant inulin production.</title>
        <authorList>
            <person name="Fan W."/>
            <person name="Wang S."/>
            <person name="Wang H."/>
            <person name="Wang A."/>
            <person name="Jiang F."/>
            <person name="Liu H."/>
            <person name="Zhao H."/>
            <person name="Xu D."/>
            <person name="Zhang Y."/>
        </authorList>
    </citation>
    <scope>NUCLEOTIDE SEQUENCE [LARGE SCALE GENOMIC DNA]</scope>
    <source>
        <strain evidence="2">cv. Yunnan</strain>
        <tissue evidence="1">Leaves</tissue>
    </source>
</reference>
<evidence type="ECO:0000313" key="1">
    <source>
        <dbReference type="EMBL" id="KAI3714139.1"/>
    </source>
</evidence>
<keyword evidence="2" id="KW-1185">Reference proteome</keyword>
<organism evidence="1 2">
    <name type="scientific">Smallanthus sonchifolius</name>
    <dbReference type="NCBI Taxonomy" id="185202"/>
    <lineage>
        <taxon>Eukaryota</taxon>
        <taxon>Viridiplantae</taxon>
        <taxon>Streptophyta</taxon>
        <taxon>Embryophyta</taxon>
        <taxon>Tracheophyta</taxon>
        <taxon>Spermatophyta</taxon>
        <taxon>Magnoliopsida</taxon>
        <taxon>eudicotyledons</taxon>
        <taxon>Gunneridae</taxon>
        <taxon>Pentapetalae</taxon>
        <taxon>asterids</taxon>
        <taxon>campanulids</taxon>
        <taxon>Asterales</taxon>
        <taxon>Asteraceae</taxon>
        <taxon>Asteroideae</taxon>
        <taxon>Heliantheae alliance</taxon>
        <taxon>Millerieae</taxon>
        <taxon>Smallanthus</taxon>
    </lineage>
</organism>
<accession>A0ACB9AVM4</accession>
<proteinExistence type="predicted"/>
<evidence type="ECO:0000313" key="2">
    <source>
        <dbReference type="Proteomes" id="UP001056120"/>
    </source>
</evidence>
<dbReference type="EMBL" id="CM042041">
    <property type="protein sequence ID" value="KAI3714139.1"/>
    <property type="molecule type" value="Genomic_DNA"/>
</dbReference>
<dbReference type="Proteomes" id="UP001056120">
    <property type="component" value="Linkage Group LG24"/>
</dbReference>
<comment type="caution">
    <text evidence="1">The sequence shown here is derived from an EMBL/GenBank/DDBJ whole genome shotgun (WGS) entry which is preliminary data.</text>
</comment>